<dbReference type="EMBL" id="JAPXFL010000009">
    <property type="protein sequence ID" value="KAK9501696.1"/>
    <property type="molecule type" value="Genomic_DNA"/>
</dbReference>
<evidence type="ECO:0000313" key="2">
    <source>
        <dbReference type="EMBL" id="KAK9501695.1"/>
    </source>
</evidence>
<reference evidence="2 3" key="1">
    <citation type="submission" date="2022-12" db="EMBL/GenBank/DDBJ databases">
        <title>Chromosome-level genome assembly of true bugs.</title>
        <authorList>
            <person name="Ma L."/>
            <person name="Li H."/>
        </authorList>
    </citation>
    <scope>NUCLEOTIDE SEQUENCE [LARGE SCALE GENOMIC DNA]</scope>
    <source>
        <strain evidence="2">Lab_2022b</strain>
    </source>
</reference>
<protein>
    <submittedName>
        <fullName evidence="2">Uncharacterized protein</fullName>
    </submittedName>
</protein>
<feature type="compositionally biased region" description="Acidic residues" evidence="1">
    <location>
        <begin position="290"/>
        <end position="300"/>
    </location>
</feature>
<organism evidence="2 3">
    <name type="scientific">Rhynocoris fuscipes</name>
    <dbReference type="NCBI Taxonomy" id="488301"/>
    <lineage>
        <taxon>Eukaryota</taxon>
        <taxon>Metazoa</taxon>
        <taxon>Ecdysozoa</taxon>
        <taxon>Arthropoda</taxon>
        <taxon>Hexapoda</taxon>
        <taxon>Insecta</taxon>
        <taxon>Pterygota</taxon>
        <taxon>Neoptera</taxon>
        <taxon>Paraneoptera</taxon>
        <taxon>Hemiptera</taxon>
        <taxon>Heteroptera</taxon>
        <taxon>Panheteroptera</taxon>
        <taxon>Cimicomorpha</taxon>
        <taxon>Reduviidae</taxon>
        <taxon>Harpactorinae</taxon>
        <taxon>Harpactorini</taxon>
        <taxon>Rhynocoris</taxon>
    </lineage>
</organism>
<feature type="compositionally biased region" description="Basic residues" evidence="1">
    <location>
        <begin position="475"/>
        <end position="484"/>
    </location>
</feature>
<feature type="compositionally biased region" description="Basic and acidic residues" evidence="1">
    <location>
        <begin position="525"/>
        <end position="538"/>
    </location>
</feature>
<gene>
    <name evidence="2" type="ORF">O3M35_012372</name>
</gene>
<feature type="compositionally biased region" description="Acidic residues" evidence="1">
    <location>
        <begin position="539"/>
        <end position="554"/>
    </location>
</feature>
<dbReference type="Proteomes" id="UP001461498">
    <property type="component" value="Unassembled WGS sequence"/>
</dbReference>
<proteinExistence type="predicted"/>
<feature type="compositionally biased region" description="Basic and acidic residues" evidence="1">
    <location>
        <begin position="438"/>
        <end position="465"/>
    </location>
</feature>
<evidence type="ECO:0000313" key="3">
    <source>
        <dbReference type="Proteomes" id="UP001461498"/>
    </source>
</evidence>
<evidence type="ECO:0000256" key="1">
    <source>
        <dbReference type="SAM" id="MobiDB-lite"/>
    </source>
</evidence>
<dbReference type="AlphaFoldDB" id="A0AAW1CUN5"/>
<comment type="caution">
    <text evidence="2">The sequence shown here is derived from an EMBL/GenBank/DDBJ whole genome shotgun (WGS) entry which is preliminary data.</text>
</comment>
<dbReference type="EMBL" id="JAPXFL010000009">
    <property type="protein sequence ID" value="KAK9501695.1"/>
    <property type="molecule type" value="Genomic_DNA"/>
</dbReference>
<accession>A0AAW1CUN5</accession>
<feature type="compositionally biased region" description="Low complexity" evidence="1">
    <location>
        <begin position="498"/>
        <end position="509"/>
    </location>
</feature>
<sequence>MPGIPVNNPAPELLLSVFQENHERIPSRVHHPNPEFPPNPMHQKLLDALQLLREHQSSIEHAYLLSSINEYLRGVIERKEIKLKRKALNETLLSDATSFMNYRFQAIQDHYKSFNESLHSNLSRFQSNLTNNSHVPYYGNGSIVPTNNLLDTPAQSSAICIPRNDTLSFPAKTIGNPPQKFSSLEDTFGSVRCHGESYIQNNPVFDCQPGPSRRPEVSLNPSGLQSSFLKSRNNLNSFQSNNSIHNGLNETGVCLRPNETIDDKFSCVRVVSAKALVHNQVPVTLPTVNEAEEEKEEEHDETNTKNSSPQNNEFVLKNWTVVLKDTSLYLMGTKIFGDKIVEKTHTSEKVLFRTRDGKVKTENAFYKLEDPFVLNDEMPLKVKNYFKKNKFPLTWRNVLKTWINESKDENEPIVKNKIKPCQVVLEENDVAKHLKHLAEENKSKIQNKDDKKNVAKKAPARENKNNKVNSVKSSKIMKTKKILRRSSESGAIKKKSQKTSQPKSKLKSQVNKKESAHSKSNVKAKRNENSETRLKQNDEENNETQESDEIDDSVTDVTNVYQDLSKESIKTPLIRDKNVNENVCTPGMLLNSIKKIAKLKGSHTPPLKVMNEFVQMKKNKTARDTSIAMAGGSKENPVSKRMGKCKDLKKVIRKGRKINSPKNDKIDHLLATLVNRTPQTTPKAVKEIFRSNEDGSDASDFGSDVSSISP</sequence>
<feature type="region of interest" description="Disordered" evidence="1">
    <location>
        <begin position="287"/>
        <end position="311"/>
    </location>
</feature>
<feature type="region of interest" description="Disordered" evidence="1">
    <location>
        <begin position="438"/>
        <end position="555"/>
    </location>
</feature>
<name>A0AAW1CUN5_9HEMI</name>
<keyword evidence="3" id="KW-1185">Reference proteome</keyword>
<feature type="region of interest" description="Disordered" evidence="1">
    <location>
        <begin position="688"/>
        <end position="710"/>
    </location>
</feature>